<dbReference type="PROSITE" id="PS00798">
    <property type="entry name" value="ALDOKETO_REDUCTASE_1"/>
    <property type="match status" value="1"/>
</dbReference>
<dbReference type="Pfam" id="PF00248">
    <property type="entry name" value="Aldo_ket_red"/>
    <property type="match status" value="1"/>
</dbReference>
<reference evidence="5 6" key="1">
    <citation type="submission" date="2020-08" db="EMBL/GenBank/DDBJ databases">
        <title>Genome public.</title>
        <authorList>
            <person name="Liu C."/>
            <person name="Sun Q."/>
        </authorList>
    </citation>
    <scope>NUCLEOTIDE SEQUENCE [LARGE SCALE GENOMIC DNA]</scope>
    <source>
        <strain evidence="5 6">NSJ-9</strain>
    </source>
</reference>
<keyword evidence="2" id="KW-0521">NADP</keyword>
<keyword evidence="3" id="KW-0560">Oxidoreductase</keyword>
<dbReference type="PANTHER" id="PTHR43827:SF3">
    <property type="entry name" value="NADP-DEPENDENT OXIDOREDUCTASE DOMAIN-CONTAINING PROTEIN"/>
    <property type="match status" value="1"/>
</dbReference>
<name>A0ABR7GIK5_9FIRM</name>
<protein>
    <submittedName>
        <fullName evidence="5">Aldo/keto reductase</fullName>
    </submittedName>
</protein>
<dbReference type="PROSITE" id="PS00063">
    <property type="entry name" value="ALDOKETO_REDUCTASE_3"/>
    <property type="match status" value="1"/>
</dbReference>
<dbReference type="CDD" id="cd19071">
    <property type="entry name" value="AKR_AKR1-5-like"/>
    <property type="match status" value="1"/>
</dbReference>
<dbReference type="PIRSF" id="PIRSF000097">
    <property type="entry name" value="AKR"/>
    <property type="match status" value="1"/>
</dbReference>
<dbReference type="RefSeq" id="WP_118281934.1">
    <property type="nucleotide sequence ID" value="NZ_JACOPG010000004.1"/>
</dbReference>
<gene>
    <name evidence="5" type="ORF">H8R94_11035</name>
</gene>
<keyword evidence="6" id="KW-1185">Reference proteome</keyword>
<dbReference type="SUPFAM" id="SSF51430">
    <property type="entry name" value="NAD(P)-linked oxidoreductase"/>
    <property type="match status" value="1"/>
</dbReference>
<dbReference type="PANTHER" id="PTHR43827">
    <property type="entry name" value="2,5-DIKETO-D-GLUCONIC ACID REDUCTASE"/>
    <property type="match status" value="1"/>
</dbReference>
<comment type="caution">
    <text evidence="5">The sequence shown here is derived from an EMBL/GenBank/DDBJ whole genome shotgun (WGS) entry which is preliminary data.</text>
</comment>
<comment type="similarity">
    <text evidence="1">Belongs to the aldo/keto reductase family.</text>
</comment>
<evidence type="ECO:0000256" key="3">
    <source>
        <dbReference type="ARBA" id="ARBA00023002"/>
    </source>
</evidence>
<evidence type="ECO:0000259" key="4">
    <source>
        <dbReference type="Pfam" id="PF00248"/>
    </source>
</evidence>
<accession>A0ABR7GIK5</accession>
<dbReference type="PRINTS" id="PR00069">
    <property type="entry name" value="ALDKETRDTASE"/>
</dbReference>
<dbReference type="InterPro" id="IPR036812">
    <property type="entry name" value="NAD(P)_OxRdtase_dom_sf"/>
</dbReference>
<evidence type="ECO:0000256" key="2">
    <source>
        <dbReference type="ARBA" id="ARBA00022857"/>
    </source>
</evidence>
<organism evidence="5 6">
    <name type="scientific">Roseburia lenta</name>
    <dbReference type="NCBI Taxonomy" id="2763061"/>
    <lineage>
        <taxon>Bacteria</taxon>
        <taxon>Bacillati</taxon>
        <taxon>Bacillota</taxon>
        <taxon>Clostridia</taxon>
        <taxon>Lachnospirales</taxon>
        <taxon>Lachnospiraceae</taxon>
        <taxon>Roseburia</taxon>
    </lineage>
</organism>
<feature type="domain" description="NADP-dependent oxidoreductase" evidence="4">
    <location>
        <begin position="15"/>
        <end position="267"/>
    </location>
</feature>
<proteinExistence type="inferred from homology"/>
<evidence type="ECO:0000313" key="5">
    <source>
        <dbReference type="EMBL" id="MBC5687130.1"/>
    </source>
</evidence>
<dbReference type="InterPro" id="IPR018170">
    <property type="entry name" value="Aldo/ket_reductase_CS"/>
</dbReference>
<dbReference type="Gene3D" id="3.20.20.100">
    <property type="entry name" value="NADP-dependent oxidoreductase domain"/>
    <property type="match status" value="1"/>
</dbReference>
<dbReference type="Proteomes" id="UP000643810">
    <property type="component" value="Unassembled WGS sequence"/>
</dbReference>
<dbReference type="InterPro" id="IPR020471">
    <property type="entry name" value="AKR"/>
</dbReference>
<evidence type="ECO:0000256" key="1">
    <source>
        <dbReference type="ARBA" id="ARBA00007905"/>
    </source>
</evidence>
<dbReference type="EMBL" id="JACOPG010000004">
    <property type="protein sequence ID" value="MBC5687130.1"/>
    <property type="molecule type" value="Genomic_DNA"/>
</dbReference>
<dbReference type="InterPro" id="IPR023210">
    <property type="entry name" value="NADP_OxRdtase_dom"/>
</dbReference>
<dbReference type="PROSITE" id="PS00062">
    <property type="entry name" value="ALDOKETO_REDUCTASE_2"/>
    <property type="match status" value="1"/>
</dbReference>
<sequence length="280" mass="31831">MQTMTLLNQTKIPVLGFGTYKITDPTLAKESVTEAICRGYRHVDTAAFYENEVAVGQAIRDTIAEGGLARKDLFVTSKVWKTENTYDKVMASFEKTMENLGLDYLDLYLVHWPASDAFDPDWKETNRQVWRAMIDIYRSGQVKAIGVSNFLVRHLETILEMEVLPMVDQIEINPGFLQRETVDFCQKQGIIVEAWSPLGRGRIFDDPTLLSLANKYDKTVAQIALRWEHQHDIVVLPKTVTPSRMTENMQIFDFELSYDDMETLDGMDPVGASGHSPDQA</sequence>
<evidence type="ECO:0000313" key="6">
    <source>
        <dbReference type="Proteomes" id="UP000643810"/>
    </source>
</evidence>